<proteinExistence type="predicted"/>
<sequence>MPTISCRRPFPPALPSSPAPNAPHRSMWPT</sequence>
<dbReference type="EMBL" id="BK015438">
    <property type="protein sequence ID" value="DAE06475.1"/>
    <property type="molecule type" value="Genomic_DNA"/>
</dbReference>
<evidence type="ECO:0000313" key="2">
    <source>
        <dbReference type="EMBL" id="DAE06475.1"/>
    </source>
</evidence>
<name>A0A8S5PJ22_9CAUD</name>
<feature type="compositionally biased region" description="Pro residues" evidence="1">
    <location>
        <begin position="9"/>
        <end position="21"/>
    </location>
</feature>
<protein>
    <submittedName>
        <fullName evidence="2">Uncharacterized protein</fullName>
    </submittedName>
</protein>
<reference evidence="2" key="1">
    <citation type="journal article" date="2021" name="Proc. Natl. Acad. Sci. U.S.A.">
        <title>A Catalog of Tens of Thousands of Viruses from Human Metagenomes Reveals Hidden Associations with Chronic Diseases.</title>
        <authorList>
            <person name="Tisza M.J."/>
            <person name="Buck C.B."/>
        </authorList>
    </citation>
    <scope>NUCLEOTIDE SEQUENCE</scope>
    <source>
        <strain evidence="2">CtmP19</strain>
    </source>
</reference>
<evidence type="ECO:0000256" key="1">
    <source>
        <dbReference type="SAM" id="MobiDB-lite"/>
    </source>
</evidence>
<feature type="region of interest" description="Disordered" evidence="1">
    <location>
        <begin position="1"/>
        <end position="30"/>
    </location>
</feature>
<accession>A0A8S5PJ22</accession>
<organism evidence="2">
    <name type="scientific">Siphoviridae sp. ctmP19</name>
    <dbReference type="NCBI Taxonomy" id="2825651"/>
    <lineage>
        <taxon>Viruses</taxon>
        <taxon>Duplodnaviria</taxon>
        <taxon>Heunggongvirae</taxon>
        <taxon>Uroviricota</taxon>
        <taxon>Caudoviricetes</taxon>
    </lineage>
</organism>